<comment type="caution">
    <text evidence="1">The sequence shown here is derived from an EMBL/GenBank/DDBJ whole genome shotgun (WGS) entry which is preliminary data.</text>
</comment>
<dbReference type="EMBL" id="LAZR01047243">
    <property type="protein sequence ID" value="KKK94672.1"/>
    <property type="molecule type" value="Genomic_DNA"/>
</dbReference>
<dbReference type="AlphaFoldDB" id="A0A0F8ZLH8"/>
<feature type="non-terminal residue" evidence="1">
    <location>
        <position position="1"/>
    </location>
</feature>
<evidence type="ECO:0000313" key="1">
    <source>
        <dbReference type="EMBL" id="KKK94672.1"/>
    </source>
</evidence>
<accession>A0A0F8ZLH8</accession>
<protein>
    <submittedName>
        <fullName evidence="1">Uncharacterized protein</fullName>
    </submittedName>
</protein>
<organism evidence="1">
    <name type="scientific">marine sediment metagenome</name>
    <dbReference type="NCBI Taxonomy" id="412755"/>
    <lineage>
        <taxon>unclassified sequences</taxon>
        <taxon>metagenomes</taxon>
        <taxon>ecological metagenomes</taxon>
    </lineage>
</organism>
<reference evidence="1" key="1">
    <citation type="journal article" date="2015" name="Nature">
        <title>Complex archaea that bridge the gap between prokaryotes and eukaryotes.</title>
        <authorList>
            <person name="Spang A."/>
            <person name="Saw J.H."/>
            <person name="Jorgensen S.L."/>
            <person name="Zaremba-Niedzwiedzka K."/>
            <person name="Martijn J."/>
            <person name="Lind A.E."/>
            <person name="van Eijk R."/>
            <person name="Schleper C."/>
            <person name="Guy L."/>
            <person name="Ettema T.J."/>
        </authorList>
    </citation>
    <scope>NUCLEOTIDE SEQUENCE</scope>
</reference>
<sequence length="348" mass="36483">SWVTASGGLYGIDDKYLGFGTGIDVKVQYETADADAKIMLLTIDESDDSGNNVPVFVFGEETNVLNADLGLFDEVVQPHLVTIENSGQIASITNASSSGASVTLTTATGGTFTSATIGDIVRVVSGTNATAGWYWIDVATDGTNINLDRNWCTGAVSSDGVVQVWHKVGMLTPKAIYMPIYDGAPSDSDIDIDMDGATALDVGSETGLLYARMQNTWAHFTPDGGSPNFETLTIGAAEVLDVSDNTLDTNGDIAVTDPWHKLIPFGGVGSGNDDLVKATGGQIGQILVLSAKTTTSDSINQITVKNATGADKFNLAGGADFVLDHIDDKISLLHNGTEWDETSRSSNS</sequence>
<gene>
    <name evidence="1" type="ORF">LCGC14_2680510</name>
</gene>
<name>A0A0F8ZLH8_9ZZZZ</name>
<proteinExistence type="predicted"/>